<evidence type="ECO:0000313" key="3">
    <source>
        <dbReference type="EMBL" id="CAG2233437.1"/>
    </source>
</evidence>
<evidence type="ECO:0000256" key="2">
    <source>
        <dbReference type="SAM" id="SignalP"/>
    </source>
</evidence>
<comment type="caution">
    <text evidence="3">The sequence shown here is derived from an EMBL/GenBank/DDBJ whole genome shotgun (WGS) entry which is preliminary data.</text>
</comment>
<reference evidence="3" key="1">
    <citation type="submission" date="2021-03" db="EMBL/GenBank/DDBJ databases">
        <authorList>
            <person name="Bekaert M."/>
        </authorList>
    </citation>
    <scope>NUCLEOTIDE SEQUENCE</scope>
</reference>
<evidence type="ECO:0000256" key="1">
    <source>
        <dbReference type="SAM" id="MobiDB-lite"/>
    </source>
</evidence>
<keyword evidence="4" id="KW-1185">Reference proteome</keyword>
<accession>A0A8S3TI88</accession>
<feature type="chain" id="PRO_5035877764" evidence="2">
    <location>
        <begin position="22"/>
        <end position="649"/>
    </location>
</feature>
<protein>
    <submittedName>
        <fullName evidence="3">Uncharacterized protein</fullName>
    </submittedName>
</protein>
<dbReference type="InterPro" id="IPR032675">
    <property type="entry name" value="LRR_dom_sf"/>
</dbReference>
<feature type="region of interest" description="Disordered" evidence="1">
    <location>
        <begin position="359"/>
        <end position="390"/>
    </location>
</feature>
<sequence>MKISLESLCVLVFVCVVTVLSAPAKKNIDSVQKPSSSSSSIQQQEKELEKLARLAAQRLSHSIGVQKQKSFHYSNLNGKENSESQAEEKVVNPDTGDLVSDIKQETKQDGDVMTETKINIPSEHIEKSFLETQPESIESVPLEKEDYSDAFQFTPVEVAKYLYQTGNFQELTQALSDLVNASIMTEKQAIEYKDNVRSVYNKLVQASMLSDSNEVPLYNTGYESQDNMLPTEVLPAYNYYNELLPYGSADTQQNMLPEVDEGNGISDLVNTLMDEWLTRTVLTGDRDAETMLSEIWDSVSQDDNPDDLGQMRDILVDIFTSEIIEGLTSDVQGEVPYYADLLTNEADDKQMKVADIDESAEVKQNGGEENKTEISEEETENKDDSKAEELKPEEDLKHLKIKEYCTAIGFKITMTLFYYRYVDSKKRCTALDNKTTTLQTLDNKTTTLQALDNKTATLQDLDNKTTTLQGLDLGHVCTEINKTTTLQALDNKTTTLQALDNKTTTLQALDNKTTTLQALDNKTTTLQALDLGQVCTEINKTTTLQALDLGQVCTEINQTTTLQALDTKTTTLQAVDLGQALDLGHVCTEINKTTTLKALDRLRNQQDFTGFNLGQALDLGHVCTEINKTTTLQALHLGHVCTEINKITT</sequence>
<feature type="signal peptide" evidence="2">
    <location>
        <begin position="1"/>
        <end position="21"/>
    </location>
</feature>
<gene>
    <name evidence="3" type="ORF">MEDL_46114</name>
</gene>
<keyword evidence="2" id="KW-0732">Signal</keyword>
<dbReference type="OrthoDB" id="6134679at2759"/>
<dbReference type="AlphaFoldDB" id="A0A8S3TI88"/>
<organism evidence="3 4">
    <name type="scientific">Mytilus edulis</name>
    <name type="common">Blue mussel</name>
    <dbReference type="NCBI Taxonomy" id="6550"/>
    <lineage>
        <taxon>Eukaryota</taxon>
        <taxon>Metazoa</taxon>
        <taxon>Spiralia</taxon>
        <taxon>Lophotrochozoa</taxon>
        <taxon>Mollusca</taxon>
        <taxon>Bivalvia</taxon>
        <taxon>Autobranchia</taxon>
        <taxon>Pteriomorphia</taxon>
        <taxon>Mytilida</taxon>
        <taxon>Mytiloidea</taxon>
        <taxon>Mytilidae</taxon>
        <taxon>Mytilinae</taxon>
        <taxon>Mytilus</taxon>
    </lineage>
</organism>
<dbReference type="EMBL" id="CAJPWZ010002207">
    <property type="protein sequence ID" value="CAG2233437.1"/>
    <property type="molecule type" value="Genomic_DNA"/>
</dbReference>
<proteinExistence type="predicted"/>
<dbReference type="Gene3D" id="3.80.10.10">
    <property type="entry name" value="Ribonuclease Inhibitor"/>
    <property type="match status" value="1"/>
</dbReference>
<evidence type="ECO:0000313" key="4">
    <source>
        <dbReference type="Proteomes" id="UP000683360"/>
    </source>
</evidence>
<name>A0A8S3TI88_MYTED</name>
<dbReference type="Proteomes" id="UP000683360">
    <property type="component" value="Unassembled WGS sequence"/>
</dbReference>